<comment type="caution">
    <text evidence="1">The sequence shown here is derived from an EMBL/GenBank/DDBJ whole genome shotgun (WGS) entry which is preliminary data.</text>
</comment>
<dbReference type="SUPFAM" id="SSF54909">
    <property type="entry name" value="Dimeric alpha+beta barrel"/>
    <property type="match status" value="1"/>
</dbReference>
<reference evidence="1 2" key="1">
    <citation type="journal article" date="2014" name="J. Microbiol.">
        <title>Diaminobutyricibacter tongyongensis gen. nov., sp. nov. and Homoserinibacter gongjuensis gen. nov., sp. nov. belong to the family Microbacteriaceae.</title>
        <authorList>
            <person name="Kim S.J."/>
            <person name="Ahn J.H."/>
            <person name="Weon H.Y."/>
            <person name="Hamada M."/>
            <person name="Suzuki K."/>
            <person name="Kwon S.W."/>
        </authorList>
    </citation>
    <scope>NUCLEOTIDE SEQUENCE [LARGE SCALE GENOMIC DNA]</scope>
    <source>
        <strain evidence="1 2">NBRC 108724</strain>
    </source>
</reference>
<evidence type="ECO:0000313" key="2">
    <source>
        <dbReference type="Proteomes" id="UP000474967"/>
    </source>
</evidence>
<organism evidence="1 2">
    <name type="scientific">Leifsonia tongyongensis</name>
    <dbReference type="NCBI Taxonomy" id="1268043"/>
    <lineage>
        <taxon>Bacteria</taxon>
        <taxon>Bacillati</taxon>
        <taxon>Actinomycetota</taxon>
        <taxon>Actinomycetes</taxon>
        <taxon>Micrococcales</taxon>
        <taxon>Microbacteriaceae</taxon>
        <taxon>Leifsonia</taxon>
    </lineage>
</organism>
<dbReference type="AlphaFoldDB" id="A0A6L9XZX6"/>
<dbReference type="EMBL" id="JAAGWY010000003">
    <property type="protein sequence ID" value="NEN06941.1"/>
    <property type="molecule type" value="Genomic_DNA"/>
</dbReference>
<proteinExistence type="predicted"/>
<protein>
    <submittedName>
        <fullName evidence="1">Phenylacetaldoxime dehydratase family protein</fullName>
    </submittedName>
</protein>
<accession>A0A6L9XZX6</accession>
<gene>
    <name evidence="1" type="ORF">G3T36_13840</name>
</gene>
<sequence length="95" mass="10418">MFTHLAIHHPHPEHREALRASMQRVDAAARGSAGLIRIDDWAEIDGDRLVGIAIWESRAAFEAAAGTIFAAVAGDPFDVWWASPPETIYLESGRP</sequence>
<keyword evidence="2" id="KW-1185">Reference proteome</keyword>
<dbReference type="Proteomes" id="UP000474967">
    <property type="component" value="Unassembled WGS sequence"/>
</dbReference>
<name>A0A6L9XZX6_9MICO</name>
<dbReference type="InterPro" id="IPR011008">
    <property type="entry name" value="Dimeric_a/b-barrel"/>
</dbReference>
<evidence type="ECO:0000313" key="1">
    <source>
        <dbReference type="EMBL" id="NEN06941.1"/>
    </source>
</evidence>
<dbReference type="Gene3D" id="3.30.70.100">
    <property type="match status" value="1"/>
</dbReference>
<dbReference type="RefSeq" id="WP_163290410.1">
    <property type="nucleotide sequence ID" value="NZ_JAAGWY010000003.1"/>
</dbReference>